<protein>
    <recommendedName>
        <fullName evidence="4">Phage holin family protein</fullName>
    </recommendedName>
</protein>
<evidence type="ECO:0000313" key="2">
    <source>
        <dbReference type="EMBL" id="QEC62046.1"/>
    </source>
</evidence>
<feature type="transmembrane region" description="Helical" evidence="1">
    <location>
        <begin position="45"/>
        <end position="66"/>
    </location>
</feature>
<gene>
    <name evidence="2" type="ORF">FRZ54_05385</name>
</gene>
<organism evidence="2 3">
    <name type="scientific">Mucilaginibacter ginsenosidivorans</name>
    <dbReference type="NCBI Taxonomy" id="398053"/>
    <lineage>
        <taxon>Bacteria</taxon>
        <taxon>Pseudomonadati</taxon>
        <taxon>Bacteroidota</taxon>
        <taxon>Sphingobacteriia</taxon>
        <taxon>Sphingobacteriales</taxon>
        <taxon>Sphingobacteriaceae</taxon>
        <taxon>Mucilaginibacter</taxon>
    </lineage>
</organism>
<dbReference type="AlphaFoldDB" id="A0A5B8UUE9"/>
<evidence type="ECO:0000313" key="3">
    <source>
        <dbReference type="Proteomes" id="UP000321479"/>
    </source>
</evidence>
<proteinExistence type="predicted"/>
<reference evidence="2 3" key="1">
    <citation type="journal article" date="2017" name="Curr. Microbiol.">
        <title>Mucilaginibacter ginsenosidivorans sp. nov., Isolated from Soil of Ginseng Field.</title>
        <authorList>
            <person name="Kim M.M."/>
            <person name="Siddiqi M.Z."/>
            <person name="Im W.T."/>
        </authorList>
    </citation>
    <scope>NUCLEOTIDE SEQUENCE [LARGE SCALE GENOMIC DNA]</scope>
    <source>
        <strain evidence="2 3">Gsoil 3017</strain>
    </source>
</reference>
<dbReference type="Proteomes" id="UP000321479">
    <property type="component" value="Chromosome"/>
</dbReference>
<accession>A0A5B8UUE9</accession>
<evidence type="ECO:0000256" key="1">
    <source>
        <dbReference type="SAM" id="Phobius"/>
    </source>
</evidence>
<evidence type="ECO:0008006" key="4">
    <source>
        <dbReference type="Google" id="ProtNLM"/>
    </source>
</evidence>
<keyword evidence="1" id="KW-0812">Transmembrane</keyword>
<keyword evidence="1" id="KW-0472">Membrane</keyword>
<sequence>MEEKDKRPVSVIDQAKGYAKTSIKLAKYEALDKGSSVAGEIITDVAQIICVLFIIGFASLTLGFYLSDILGSFWAGFGCVFVLFLVIFLVTKIFKKNIEKTIVNFVVRKFFRHL</sequence>
<keyword evidence="1" id="KW-1133">Transmembrane helix</keyword>
<keyword evidence="3" id="KW-1185">Reference proteome</keyword>
<dbReference type="RefSeq" id="WP_147030623.1">
    <property type="nucleotide sequence ID" value="NZ_CP042436.1"/>
</dbReference>
<dbReference type="EMBL" id="CP042436">
    <property type="protein sequence ID" value="QEC62046.1"/>
    <property type="molecule type" value="Genomic_DNA"/>
</dbReference>
<dbReference type="KEGG" id="mgin:FRZ54_05385"/>
<dbReference type="Pfam" id="PF07332">
    <property type="entry name" value="Phage_holin_3_6"/>
    <property type="match status" value="1"/>
</dbReference>
<dbReference type="OrthoDB" id="675470at2"/>
<feature type="transmembrane region" description="Helical" evidence="1">
    <location>
        <begin position="72"/>
        <end position="90"/>
    </location>
</feature>
<dbReference type="InterPro" id="IPR009937">
    <property type="entry name" value="Phage_holin_3_6"/>
</dbReference>
<name>A0A5B8UUE9_9SPHI</name>